<proteinExistence type="predicted"/>
<keyword evidence="1" id="KW-0812">Transmembrane</keyword>
<evidence type="ECO:0000256" key="1">
    <source>
        <dbReference type="SAM" id="Phobius"/>
    </source>
</evidence>
<organism evidence="2 3">
    <name type="scientific">Adineta ricciae</name>
    <name type="common">Rotifer</name>
    <dbReference type="NCBI Taxonomy" id="249248"/>
    <lineage>
        <taxon>Eukaryota</taxon>
        <taxon>Metazoa</taxon>
        <taxon>Spiralia</taxon>
        <taxon>Gnathifera</taxon>
        <taxon>Rotifera</taxon>
        <taxon>Eurotatoria</taxon>
        <taxon>Bdelloidea</taxon>
        <taxon>Adinetida</taxon>
        <taxon>Adinetidae</taxon>
        <taxon>Adineta</taxon>
    </lineage>
</organism>
<dbReference type="InterPro" id="IPR015089">
    <property type="entry name" value="UQCR"/>
</dbReference>
<name>A0A814G7L6_ADIRI</name>
<comment type="caution">
    <text evidence="2">The sequence shown here is derived from an EMBL/GenBank/DDBJ whole genome shotgun (WGS) entry which is preliminary data.</text>
</comment>
<dbReference type="EMBL" id="CAJNOR010000722">
    <property type="protein sequence ID" value="CAF0991073.1"/>
    <property type="molecule type" value="Genomic_DNA"/>
</dbReference>
<feature type="transmembrane region" description="Helical" evidence="1">
    <location>
        <begin position="20"/>
        <end position="43"/>
    </location>
</feature>
<dbReference type="InterPro" id="IPR029027">
    <property type="entry name" value="Single_a-helix_sf"/>
</dbReference>
<sequence length="86" mass="9722">MDYYLSKLPGFGRFTGPRHFQIFKNVAPSLAIFGTSAAIYFLYISDWKVTNEKIPIYGRKFGEMKRAALIEKHGQQAVDEGTASDD</sequence>
<dbReference type="Proteomes" id="UP000663828">
    <property type="component" value="Unassembled WGS sequence"/>
</dbReference>
<keyword evidence="1" id="KW-1133">Transmembrane helix</keyword>
<protein>
    <submittedName>
        <fullName evidence="2">Uncharacterized protein</fullName>
    </submittedName>
</protein>
<keyword evidence="3" id="KW-1185">Reference proteome</keyword>
<reference evidence="2" key="1">
    <citation type="submission" date="2021-02" db="EMBL/GenBank/DDBJ databases">
        <authorList>
            <person name="Nowell W R."/>
        </authorList>
    </citation>
    <scope>NUCLEOTIDE SEQUENCE</scope>
</reference>
<accession>A0A814G7L6</accession>
<dbReference type="Pfam" id="PF08997">
    <property type="entry name" value="UCR_6-4kD"/>
    <property type="match status" value="1"/>
</dbReference>
<dbReference type="SUPFAM" id="SSF81518">
    <property type="entry name" value="Subunit XI (6.4 kDa protein) of cytochrome bc1 complex (Ubiquinol-cytochrome c reductase)"/>
    <property type="match status" value="1"/>
</dbReference>
<gene>
    <name evidence="2" type="ORF">XAT740_LOCUS12698</name>
</gene>
<dbReference type="GO" id="GO:0005739">
    <property type="term" value="C:mitochondrion"/>
    <property type="evidence" value="ECO:0007669"/>
    <property type="project" value="GOC"/>
</dbReference>
<evidence type="ECO:0000313" key="2">
    <source>
        <dbReference type="EMBL" id="CAF0991073.1"/>
    </source>
</evidence>
<keyword evidence="1" id="KW-0472">Membrane</keyword>
<dbReference type="GO" id="GO:0006122">
    <property type="term" value="P:mitochondrial electron transport, ubiquinol to cytochrome c"/>
    <property type="evidence" value="ECO:0007669"/>
    <property type="project" value="InterPro"/>
</dbReference>
<evidence type="ECO:0000313" key="3">
    <source>
        <dbReference type="Proteomes" id="UP000663828"/>
    </source>
</evidence>
<dbReference type="AlphaFoldDB" id="A0A814G7L6"/>
<dbReference type="Gene3D" id="1.20.5.220">
    <property type="match status" value="1"/>
</dbReference>